<evidence type="ECO:0000313" key="2">
    <source>
        <dbReference type="Proteomes" id="UP001079430"/>
    </source>
</evidence>
<sequence length="82" mass="9133">MDTGPWSECVPIRMPNETAVHMVSNTRQAAELLSKHWPVNRGQAYEHALDICQAVLERDWPSYVARAAFVAAAREAGVNLLD</sequence>
<organism evidence="1 2">
    <name type="scientific">Sinorhizobium psoraleae</name>
    <dbReference type="NCBI Taxonomy" id="520838"/>
    <lineage>
        <taxon>Bacteria</taxon>
        <taxon>Pseudomonadati</taxon>
        <taxon>Pseudomonadota</taxon>
        <taxon>Alphaproteobacteria</taxon>
        <taxon>Hyphomicrobiales</taxon>
        <taxon>Rhizobiaceae</taxon>
        <taxon>Sinorhizobium/Ensifer group</taxon>
        <taxon>Sinorhizobium</taxon>
    </lineage>
</organism>
<dbReference type="RefSeq" id="WP_269286779.1">
    <property type="nucleotide sequence ID" value="NZ_JAPVOI010000006.1"/>
</dbReference>
<comment type="caution">
    <text evidence="1">The sequence shown here is derived from an EMBL/GenBank/DDBJ whole genome shotgun (WGS) entry which is preliminary data.</text>
</comment>
<name>A0ABT4KRN0_9HYPH</name>
<dbReference type="Gene3D" id="6.10.250.730">
    <property type="match status" value="1"/>
</dbReference>
<gene>
    <name evidence="1" type="ORF">O3W52_33575</name>
</gene>
<dbReference type="Proteomes" id="UP001079430">
    <property type="component" value="Unassembled WGS sequence"/>
</dbReference>
<keyword evidence="2" id="KW-1185">Reference proteome</keyword>
<reference evidence="1" key="1">
    <citation type="submission" date="2022-10" db="EMBL/GenBank/DDBJ databases">
        <title>Whole genome sequencing of three plant growth promoting bacteria isolated from Vachellia tortilis subsp. raddiana in Morocco.</title>
        <authorList>
            <person name="Hnini M."/>
            <person name="Zouagui R."/>
            <person name="Zouagui H."/>
            <person name="Chemao Elfihri M.-W."/>
            <person name="Ibrahimi A."/>
            <person name="Sbabou L."/>
            <person name="Aurag J."/>
        </authorList>
    </citation>
    <scope>NUCLEOTIDE SEQUENCE</scope>
    <source>
        <strain evidence="1">LMR678</strain>
    </source>
</reference>
<dbReference type="InterPro" id="IPR010385">
    <property type="entry name" value="DUF982"/>
</dbReference>
<proteinExistence type="predicted"/>
<dbReference type="EMBL" id="JAPVOI010000006">
    <property type="protein sequence ID" value="MCZ4094622.1"/>
    <property type="molecule type" value="Genomic_DNA"/>
</dbReference>
<dbReference type="Pfam" id="PF06169">
    <property type="entry name" value="DUF982"/>
    <property type="match status" value="1"/>
</dbReference>
<evidence type="ECO:0000313" key="1">
    <source>
        <dbReference type="EMBL" id="MCZ4094622.1"/>
    </source>
</evidence>
<protein>
    <submittedName>
        <fullName evidence="1">DUF982 domain-containing protein</fullName>
    </submittedName>
</protein>
<accession>A0ABT4KRN0</accession>